<evidence type="ECO:0000313" key="3">
    <source>
        <dbReference type="Proteomes" id="UP000294933"/>
    </source>
</evidence>
<organism evidence="2 3">
    <name type="scientific">Rickenella mellea</name>
    <dbReference type="NCBI Taxonomy" id="50990"/>
    <lineage>
        <taxon>Eukaryota</taxon>
        <taxon>Fungi</taxon>
        <taxon>Dikarya</taxon>
        <taxon>Basidiomycota</taxon>
        <taxon>Agaricomycotina</taxon>
        <taxon>Agaricomycetes</taxon>
        <taxon>Hymenochaetales</taxon>
        <taxon>Rickenellaceae</taxon>
        <taxon>Rickenella</taxon>
    </lineage>
</organism>
<dbReference type="EMBL" id="ML170164">
    <property type="protein sequence ID" value="TDL25184.1"/>
    <property type="molecule type" value="Genomic_DNA"/>
</dbReference>
<feature type="transmembrane region" description="Helical" evidence="1">
    <location>
        <begin position="6"/>
        <end position="25"/>
    </location>
</feature>
<proteinExistence type="predicted"/>
<dbReference type="AlphaFoldDB" id="A0A4Y7QC85"/>
<evidence type="ECO:0000256" key="1">
    <source>
        <dbReference type="SAM" id="Phobius"/>
    </source>
</evidence>
<dbReference type="VEuPathDB" id="FungiDB:BD410DRAFT_785030"/>
<name>A0A4Y7QC85_9AGAM</name>
<dbReference type="Proteomes" id="UP000294933">
    <property type="component" value="Unassembled WGS sequence"/>
</dbReference>
<keyword evidence="1" id="KW-0472">Membrane</keyword>
<accession>A0A4Y7QC85</accession>
<keyword evidence="3" id="KW-1185">Reference proteome</keyword>
<sequence>MDNPDCVMLAWTPFIVAAVVGYIMCQNAYPYWEVPFYETEEAFRARVERAVARAHRNIQQKLMELKRERENHSDQRKLPTIEEYVVFQ</sequence>
<reference evidence="2 3" key="1">
    <citation type="submission" date="2018-06" db="EMBL/GenBank/DDBJ databases">
        <title>A transcriptomic atlas of mushroom development highlights an independent origin of complex multicellularity.</title>
        <authorList>
            <consortium name="DOE Joint Genome Institute"/>
            <person name="Krizsan K."/>
            <person name="Almasi E."/>
            <person name="Merenyi Z."/>
            <person name="Sahu N."/>
            <person name="Viragh M."/>
            <person name="Koszo T."/>
            <person name="Mondo S."/>
            <person name="Kiss B."/>
            <person name="Balint B."/>
            <person name="Kues U."/>
            <person name="Barry K."/>
            <person name="Hegedus J.C."/>
            <person name="Henrissat B."/>
            <person name="Johnson J."/>
            <person name="Lipzen A."/>
            <person name="Ohm R."/>
            <person name="Nagy I."/>
            <person name="Pangilinan J."/>
            <person name="Yan J."/>
            <person name="Xiong Y."/>
            <person name="Grigoriev I.V."/>
            <person name="Hibbett D.S."/>
            <person name="Nagy L.G."/>
        </authorList>
    </citation>
    <scope>NUCLEOTIDE SEQUENCE [LARGE SCALE GENOMIC DNA]</scope>
    <source>
        <strain evidence="2 3">SZMC22713</strain>
    </source>
</reference>
<gene>
    <name evidence="2" type="ORF">BD410DRAFT_785030</name>
</gene>
<keyword evidence="1" id="KW-0812">Transmembrane</keyword>
<protein>
    <submittedName>
        <fullName evidence="2">Uncharacterized protein</fullName>
    </submittedName>
</protein>
<keyword evidence="1" id="KW-1133">Transmembrane helix</keyword>
<evidence type="ECO:0000313" key="2">
    <source>
        <dbReference type="EMBL" id="TDL25184.1"/>
    </source>
</evidence>